<protein>
    <submittedName>
        <fullName evidence="2">HD domain-containing protein</fullName>
    </submittedName>
</protein>
<dbReference type="Proteomes" id="UP000460549">
    <property type="component" value="Unassembled WGS sequence"/>
</dbReference>
<dbReference type="EMBL" id="VUNN01000013">
    <property type="protein sequence ID" value="MSU06588.1"/>
    <property type="molecule type" value="Genomic_DNA"/>
</dbReference>
<reference evidence="2 3" key="1">
    <citation type="submission" date="2019-08" db="EMBL/GenBank/DDBJ databases">
        <title>In-depth cultivation of the pig gut microbiome towards novel bacterial diversity and tailored functional studies.</title>
        <authorList>
            <person name="Wylensek D."/>
            <person name="Hitch T.C.A."/>
            <person name="Clavel T."/>
        </authorList>
    </citation>
    <scope>NUCLEOTIDE SEQUENCE [LARGE SCALE GENOMIC DNA]</scope>
    <source>
        <strain evidence="2 3">NM-380-WT-3C1</strain>
    </source>
</reference>
<dbReference type="SUPFAM" id="SSF109604">
    <property type="entry name" value="HD-domain/PDEase-like"/>
    <property type="match status" value="1"/>
</dbReference>
<gene>
    <name evidence="2" type="ORF">FYJ80_07340</name>
</gene>
<sequence length="420" mass="48656">MNKKELILSLTEGFVLSYRDPLGNDILMDQAIKRITLTSAFRKLDRIKQNGPTCLVYPGAVHTRLCHSLGVYYTGRQILLSVLENSNPEFTVSGMRSFLVACLLHDIGHFPYAHSLKELSIKEHEELAGEIILNDKELFDAVKNSGAAIEDVIAIIDDKKKATGEVEIYRHILSGALDPDKLDYLNRDAFFCGVPYGNQNNGYIISKLHILNNRIAIEHSAYASIEHILFSKYLMYKNIYWHKDVRSATCMIKKALLSAIRDNVIAVEDLYFIDDYDFDMIPQKYKEYEPLSLITAVRNNMLFERVWEREWYLDHELKELSSNIYSRFEAEDRIYKALKKRYPQLKEYEVIIDIPEPISFEADVAILEKDGSYKKFSDVTKLFTKDVEQQFASSLRYIGIYTPDYVSRDIIKEVIDGREY</sequence>
<dbReference type="PANTHER" id="PTHR11373:SF4">
    <property type="entry name" value="DEOXYNUCLEOSIDE TRIPHOSPHATE TRIPHOSPHOHYDROLASE SAMHD1"/>
    <property type="match status" value="1"/>
</dbReference>
<dbReference type="CDD" id="cd00077">
    <property type="entry name" value="HDc"/>
    <property type="match status" value="1"/>
</dbReference>
<dbReference type="Pfam" id="PF01966">
    <property type="entry name" value="HD"/>
    <property type="match status" value="1"/>
</dbReference>
<dbReference type="GO" id="GO:0006203">
    <property type="term" value="P:dGTP catabolic process"/>
    <property type="evidence" value="ECO:0007669"/>
    <property type="project" value="TreeGrafter"/>
</dbReference>
<dbReference type="InterPro" id="IPR045509">
    <property type="entry name" value="HD_assoc_2"/>
</dbReference>
<dbReference type="Gene3D" id="1.10.3210.10">
    <property type="entry name" value="Hypothetical protein af1432"/>
    <property type="match status" value="1"/>
</dbReference>
<dbReference type="PANTHER" id="PTHR11373">
    <property type="entry name" value="DEOXYNUCLEOSIDE TRIPHOSPHATE TRIPHOSPHOHYDROLASE"/>
    <property type="match status" value="1"/>
</dbReference>
<dbReference type="AlphaFoldDB" id="A0A7X2PDU5"/>
<dbReference type="InterPro" id="IPR003607">
    <property type="entry name" value="HD/PDEase_dom"/>
</dbReference>
<feature type="domain" description="HD/PDEase" evidence="1">
    <location>
        <begin position="60"/>
        <end position="194"/>
    </location>
</feature>
<evidence type="ECO:0000259" key="1">
    <source>
        <dbReference type="SMART" id="SM00471"/>
    </source>
</evidence>
<dbReference type="SMART" id="SM00471">
    <property type="entry name" value="HDc"/>
    <property type="match status" value="1"/>
</dbReference>
<comment type="caution">
    <text evidence="2">The sequence shown here is derived from an EMBL/GenBank/DDBJ whole genome shotgun (WGS) entry which is preliminary data.</text>
</comment>
<dbReference type="Pfam" id="PF19276">
    <property type="entry name" value="HD_assoc_2"/>
    <property type="match status" value="1"/>
</dbReference>
<keyword evidence="3" id="KW-1185">Reference proteome</keyword>
<proteinExistence type="predicted"/>
<organism evidence="2 3">
    <name type="scientific">Bullifex porci</name>
    <dbReference type="NCBI Taxonomy" id="2606638"/>
    <lineage>
        <taxon>Bacteria</taxon>
        <taxon>Pseudomonadati</taxon>
        <taxon>Spirochaetota</taxon>
        <taxon>Spirochaetia</taxon>
        <taxon>Spirochaetales</taxon>
        <taxon>Spirochaetaceae</taxon>
        <taxon>Bullifex</taxon>
    </lineage>
</organism>
<dbReference type="InterPro" id="IPR050135">
    <property type="entry name" value="dGTPase-like"/>
</dbReference>
<evidence type="ECO:0000313" key="3">
    <source>
        <dbReference type="Proteomes" id="UP000460549"/>
    </source>
</evidence>
<dbReference type="InterPro" id="IPR006674">
    <property type="entry name" value="HD_domain"/>
</dbReference>
<name>A0A7X2PDU5_9SPIO</name>
<dbReference type="RefSeq" id="WP_154425559.1">
    <property type="nucleotide sequence ID" value="NZ_VUNN01000013.1"/>
</dbReference>
<evidence type="ECO:0000313" key="2">
    <source>
        <dbReference type="EMBL" id="MSU06588.1"/>
    </source>
</evidence>
<dbReference type="GO" id="GO:0008832">
    <property type="term" value="F:dGTPase activity"/>
    <property type="evidence" value="ECO:0007669"/>
    <property type="project" value="TreeGrafter"/>
</dbReference>
<accession>A0A7X2PDU5</accession>